<dbReference type="EMBL" id="JAMKFB020000007">
    <property type="protein sequence ID" value="KAL0189194.1"/>
    <property type="molecule type" value="Genomic_DNA"/>
</dbReference>
<dbReference type="Pfam" id="PF13765">
    <property type="entry name" value="PRY"/>
    <property type="match status" value="1"/>
</dbReference>
<sequence>NVILDPNTAHPKLTLSKNRKQVSHSELWSDVPNNPERFDSSLCVLGMDGFTCGRLYFEVQVGDKTDWDL</sequence>
<dbReference type="PANTHER" id="PTHR24103">
    <property type="entry name" value="E3 UBIQUITIN-PROTEIN LIGASE TRIM"/>
    <property type="match status" value="1"/>
</dbReference>
<dbReference type="InterPro" id="IPR043136">
    <property type="entry name" value="B30.2/SPRY_sf"/>
</dbReference>
<dbReference type="Proteomes" id="UP001529510">
    <property type="component" value="Unassembled WGS sequence"/>
</dbReference>
<dbReference type="SMART" id="SM00589">
    <property type="entry name" value="PRY"/>
    <property type="match status" value="1"/>
</dbReference>
<feature type="domain" description="B30.2/SPRY" evidence="1">
    <location>
        <begin position="1"/>
        <end position="69"/>
    </location>
</feature>
<evidence type="ECO:0000259" key="1">
    <source>
        <dbReference type="PROSITE" id="PS50188"/>
    </source>
</evidence>
<organism evidence="2 3">
    <name type="scientific">Cirrhinus mrigala</name>
    <name type="common">Mrigala</name>
    <dbReference type="NCBI Taxonomy" id="683832"/>
    <lineage>
        <taxon>Eukaryota</taxon>
        <taxon>Metazoa</taxon>
        <taxon>Chordata</taxon>
        <taxon>Craniata</taxon>
        <taxon>Vertebrata</taxon>
        <taxon>Euteleostomi</taxon>
        <taxon>Actinopterygii</taxon>
        <taxon>Neopterygii</taxon>
        <taxon>Teleostei</taxon>
        <taxon>Ostariophysi</taxon>
        <taxon>Cypriniformes</taxon>
        <taxon>Cyprinidae</taxon>
        <taxon>Labeoninae</taxon>
        <taxon>Labeonini</taxon>
        <taxon>Cirrhinus</taxon>
    </lineage>
</organism>
<dbReference type="SUPFAM" id="SSF49899">
    <property type="entry name" value="Concanavalin A-like lectins/glucanases"/>
    <property type="match status" value="1"/>
</dbReference>
<dbReference type="Gene3D" id="2.60.120.920">
    <property type="match status" value="1"/>
</dbReference>
<gene>
    <name evidence="2" type="ORF">M9458_016293</name>
</gene>
<dbReference type="AlphaFoldDB" id="A0ABD0QSL5"/>
<feature type="non-terminal residue" evidence="2">
    <location>
        <position position="1"/>
    </location>
</feature>
<reference evidence="2 3" key="1">
    <citation type="submission" date="2024-05" db="EMBL/GenBank/DDBJ databases">
        <title>Genome sequencing and assembly of Indian major carp, Cirrhinus mrigala (Hamilton, 1822).</title>
        <authorList>
            <person name="Mohindra V."/>
            <person name="Chowdhury L.M."/>
            <person name="Lal K."/>
            <person name="Jena J.K."/>
        </authorList>
    </citation>
    <scope>NUCLEOTIDE SEQUENCE [LARGE SCALE GENOMIC DNA]</scope>
    <source>
        <strain evidence="2">CM1030</strain>
        <tissue evidence="2">Blood</tissue>
    </source>
</reference>
<dbReference type="InterPro" id="IPR001870">
    <property type="entry name" value="B30.2/SPRY"/>
</dbReference>
<keyword evidence="3" id="KW-1185">Reference proteome</keyword>
<name>A0ABD0QSL5_CIRMR</name>
<accession>A0ABD0QSL5</accession>
<feature type="non-terminal residue" evidence="2">
    <location>
        <position position="69"/>
    </location>
</feature>
<protein>
    <recommendedName>
        <fullName evidence="1">B30.2/SPRY domain-containing protein</fullName>
    </recommendedName>
</protein>
<dbReference type="InterPro" id="IPR003879">
    <property type="entry name" value="Butyrophylin_SPRY"/>
</dbReference>
<dbReference type="InterPro" id="IPR050143">
    <property type="entry name" value="TRIM/RBCC"/>
</dbReference>
<proteinExistence type="predicted"/>
<dbReference type="InterPro" id="IPR006574">
    <property type="entry name" value="PRY"/>
</dbReference>
<comment type="caution">
    <text evidence="2">The sequence shown here is derived from an EMBL/GenBank/DDBJ whole genome shotgun (WGS) entry which is preliminary data.</text>
</comment>
<evidence type="ECO:0000313" key="2">
    <source>
        <dbReference type="EMBL" id="KAL0189194.1"/>
    </source>
</evidence>
<dbReference type="PRINTS" id="PR01407">
    <property type="entry name" value="BUTYPHLNCDUF"/>
</dbReference>
<evidence type="ECO:0000313" key="3">
    <source>
        <dbReference type="Proteomes" id="UP001529510"/>
    </source>
</evidence>
<dbReference type="InterPro" id="IPR013320">
    <property type="entry name" value="ConA-like_dom_sf"/>
</dbReference>
<dbReference type="PROSITE" id="PS50188">
    <property type="entry name" value="B302_SPRY"/>
    <property type="match status" value="1"/>
</dbReference>